<evidence type="ECO:0000256" key="1">
    <source>
        <dbReference type="ARBA" id="ARBA00009986"/>
    </source>
</evidence>
<feature type="domain" description="Aldehyde dehydrogenase" evidence="3">
    <location>
        <begin position="3"/>
        <end position="87"/>
    </location>
</feature>
<dbReference type="PANTHER" id="PTHR43720">
    <property type="entry name" value="2-AMINOMUCONIC SEMIALDEHYDE DEHYDROGENASE"/>
    <property type="match status" value="1"/>
</dbReference>
<dbReference type="RefSeq" id="XP_056478285.1">
    <property type="nucleotide sequence ID" value="XM_056615313.1"/>
</dbReference>
<dbReference type="GeneID" id="81354292"/>
<dbReference type="AlphaFoldDB" id="A0A9W9KKK3"/>
<dbReference type="GO" id="GO:0006598">
    <property type="term" value="P:polyamine catabolic process"/>
    <property type="evidence" value="ECO:0007669"/>
    <property type="project" value="TreeGrafter"/>
</dbReference>
<dbReference type="Gene3D" id="3.40.605.10">
    <property type="entry name" value="Aldehyde Dehydrogenase, Chain A, domain 1"/>
    <property type="match status" value="1"/>
</dbReference>
<reference evidence="4" key="1">
    <citation type="submission" date="2022-11" db="EMBL/GenBank/DDBJ databases">
        <authorList>
            <person name="Petersen C."/>
        </authorList>
    </citation>
    <scope>NUCLEOTIDE SEQUENCE</scope>
    <source>
        <strain evidence="4">IBT 30761</strain>
    </source>
</reference>
<evidence type="ECO:0000313" key="4">
    <source>
        <dbReference type="EMBL" id="KAJ5110174.1"/>
    </source>
</evidence>
<sequence length="112" mass="12069">MRNVDIAVRAAREAFEGHWTKAAPSERGRMLAKLANLFGRDVDIVAAIESLDNGKALTMAQGDVTNAAFATMEAGWIRSVAKRSIQTQSLLFTPGMKLSVFAAKLFLGISLS</sequence>
<protein>
    <submittedName>
        <fullName evidence="4">Aldehyde dehydrogenase C-terminal</fullName>
    </submittedName>
</protein>
<dbReference type="Pfam" id="PF00171">
    <property type="entry name" value="Aldedh"/>
    <property type="match status" value="1"/>
</dbReference>
<dbReference type="PANTHER" id="PTHR43720:SF2">
    <property type="entry name" value="2-AMINOMUCONIC SEMIALDEHYDE DEHYDROGENASE"/>
    <property type="match status" value="1"/>
</dbReference>
<keyword evidence="2" id="KW-0520">NAD</keyword>
<proteinExistence type="inferred from homology"/>
<dbReference type="EMBL" id="JAPQKI010000003">
    <property type="protein sequence ID" value="KAJ5110174.1"/>
    <property type="molecule type" value="Genomic_DNA"/>
</dbReference>
<comment type="similarity">
    <text evidence="1">Belongs to the aldehyde dehydrogenase family.</text>
</comment>
<reference evidence="4" key="2">
    <citation type="journal article" date="2023" name="IMA Fungus">
        <title>Comparative genomic study of the Penicillium genus elucidates a diverse pangenome and 15 lateral gene transfer events.</title>
        <authorList>
            <person name="Petersen C."/>
            <person name="Sorensen T."/>
            <person name="Nielsen M.R."/>
            <person name="Sondergaard T.E."/>
            <person name="Sorensen J.L."/>
            <person name="Fitzpatrick D.A."/>
            <person name="Frisvad J.C."/>
            <person name="Nielsen K.L."/>
        </authorList>
    </citation>
    <scope>NUCLEOTIDE SEQUENCE</scope>
    <source>
        <strain evidence="4">IBT 30761</strain>
    </source>
</reference>
<evidence type="ECO:0000259" key="3">
    <source>
        <dbReference type="Pfam" id="PF00171"/>
    </source>
</evidence>
<dbReference type="InterPro" id="IPR016162">
    <property type="entry name" value="Ald_DH_N"/>
</dbReference>
<accession>A0A9W9KKK3</accession>
<gene>
    <name evidence="4" type="ORF">N7532_002819</name>
</gene>
<name>A0A9W9KKK3_9EURO</name>
<keyword evidence="5" id="KW-1185">Reference proteome</keyword>
<dbReference type="InterPro" id="IPR015590">
    <property type="entry name" value="Aldehyde_DH_dom"/>
</dbReference>
<evidence type="ECO:0000256" key="2">
    <source>
        <dbReference type="ARBA" id="ARBA00023027"/>
    </source>
</evidence>
<organism evidence="4 5">
    <name type="scientific">Penicillium argentinense</name>
    <dbReference type="NCBI Taxonomy" id="1131581"/>
    <lineage>
        <taxon>Eukaryota</taxon>
        <taxon>Fungi</taxon>
        <taxon>Dikarya</taxon>
        <taxon>Ascomycota</taxon>
        <taxon>Pezizomycotina</taxon>
        <taxon>Eurotiomycetes</taxon>
        <taxon>Eurotiomycetidae</taxon>
        <taxon>Eurotiales</taxon>
        <taxon>Aspergillaceae</taxon>
        <taxon>Penicillium</taxon>
    </lineage>
</organism>
<dbReference type="Proteomes" id="UP001149074">
    <property type="component" value="Unassembled WGS sequence"/>
</dbReference>
<comment type="caution">
    <text evidence="4">The sequence shown here is derived from an EMBL/GenBank/DDBJ whole genome shotgun (WGS) entry which is preliminary data.</text>
</comment>
<dbReference type="OrthoDB" id="4236722at2759"/>
<dbReference type="InterPro" id="IPR016161">
    <property type="entry name" value="Ald_DH/histidinol_DH"/>
</dbReference>
<dbReference type="SUPFAM" id="SSF53720">
    <property type="entry name" value="ALDH-like"/>
    <property type="match status" value="1"/>
</dbReference>
<dbReference type="GO" id="GO:0004029">
    <property type="term" value="F:aldehyde dehydrogenase (NAD+) activity"/>
    <property type="evidence" value="ECO:0007669"/>
    <property type="project" value="TreeGrafter"/>
</dbReference>
<evidence type="ECO:0000313" key="5">
    <source>
        <dbReference type="Proteomes" id="UP001149074"/>
    </source>
</evidence>